<dbReference type="EMBL" id="JBHSWU010000004">
    <property type="protein sequence ID" value="MFC6723108.1"/>
    <property type="molecule type" value="Genomic_DNA"/>
</dbReference>
<dbReference type="Proteomes" id="UP001596328">
    <property type="component" value="Unassembled WGS sequence"/>
</dbReference>
<evidence type="ECO:0000313" key="2">
    <source>
        <dbReference type="Proteomes" id="UP001596328"/>
    </source>
</evidence>
<gene>
    <name evidence="1" type="ORF">ACFQE1_01615</name>
</gene>
<proteinExistence type="predicted"/>
<sequence>MATYSDLELWAVISAIYYDRNDIVTYPTGETRGHVQEAVTGLQAELLHTESIEEGEDVGQPGEVFITPRDILEVTTYTELGTVRRRLDELVDDGLLDVYGDLASNPEGEHRFYLPTNLSYQEVVRALHDRDGHPIPESLQSETRTHVTPSDFNHSEGAIFELERDGTVQIDVGEPADGRSIQAAVGDQLTENALTADLNNFVYILRTRANLTDQPRSA</sequence>
<comment type="caution">
    <text evidence="1">The sequence shown here is derived from an EMBL/GenBank/DDBJ whole genome shotgun (WGS) entry which is preliminary data.</text>
</comment>
<reference evidence="1 2" key="1">
    <citation type="journal article" date="2019" name="Int. J. Syst. Evol. Microbiol.">
        <title>The Global Catalogue of Microorganisms (GCM) 10K type strain sequencing project: providing services to taxonomists for standard genome sequencing and annotation.</title>
        <authorList>
            <consortium name="The Broad Institute Genomics Platform"/>
            <consortium name="The Broad Institute Genome Sequencing Center for Infectious Disease"/>
            <person name="Wu L."/>
            <person name="Ma J."/>
        </authorList>
    </citation>
    <scope>NUCLEOTIDE SEQUENCE [LARGE SCALE GENOMIC DNA]</scope>
    <source>
        <strain evidence="1 2">NBRC 111368</strain>
    </source>
</reference>
<dbReference type="AlphaFoldDB" id="A0ABD5RVW2"/>
<evidence type="ECO:0000313" key="1">
    <source>
        <dbReference type="EMBL" id="MFC6723108.1"/>
    </source>
</evidence>
<accession>A0ABD5RVW2</accession>
<protein>
    <submittedName>
        <fullName evidence="1">Uncharacterized protein</fullName>
    </submittedName>
</protein>
<name>A0ABD5RVW2_9EURY</name>
<organism evidence="1 2">
    <name type="scientific">Halobium palmae</name>
    <dbReference type="NCBI Taxonomy" id="1776492"/>
    <lineage>
        <taxon>Archaea</taxon>
        <taxon>Methanobacteriati</taxon>
        <taxon>Methanobacteriota</taxon>
        <taxon>Stenosarchaea group</taxon>
        <taxon>Halobacteria</taxon>
        <taxon>Halobacteriales</taxon>
        <taxon>Haloferacaceae</taxon>
        <taxon>Halobium</taxon>
    </lineage>
</organism>
<keyword evidence="2" id="KW-1185">Reference proteome</keyword>